<name>A0A3P3WE24_9FLAO</name>
<dbReference type="EMBL" id="RQVQ01000008">
    <property type="protein sequence ID" value="RRJ91879.1"/>
    <property type="molecule type" value="Genomic_DNA"/>
</dbReference>
<proteinExistence type="predicted"/>
<evidence type="ECO:0008006" key="3">
    <source>
        <dbReference type="Google" id="ProtNLM"/>
    </source>
</evidence>
<sequence>MKYIYFVSFLLIGILLFGCKAKKYPYKYVTYMSDPKLKLPSDKIELFFTNDSTGYFLNYLSKDDVFKQEFIYNNSDINFVCIKRVDTINQNVVSLKPNDTIVYVKDKMYFLFRGEEKFLLYFKKEKN</sequence>
<organism evidence="1 2">
    <name type="scientific">Paenimyroides tangerinum</name>
    <dbReference type="NCBI Taxonomy" id="2488728"/>
    <lineage>
        <taxon>Bacteria</taxon>
        <taxon>Pseudomonadati</taxon>
        <taxon>Bacteroidota</taxon>
        <taxon>Flavobacteriia</taxon>
        <taxon>Flavobacteriales</taxon>
        <taxon>Flavobacteriaceae</taxon>
        <taxon>Paenimyroides</taxon>
    </lineage>
</organism>
<accession>A0A3P3WE24</accession>
<gene>
    <name evidence="1" type="ORF">EG240_04795</name>
</gene>
<keyword evidence="2" id="KW-1185">Reference proteome</keyword>
<protein>
    <recommendedName>
        <fullName evidence="3">Lipoprotein</fullName>
    </recommendedName>
</protein>
<reference evidence="1 2" key="1">
    <citation type="submission" date="2018-11" db="EMBL/GenBank/DDBJ databases">
        <title>Flavobacterium sp. nov., YIM 102701-2 draft genome.</title>
        <authorList>
            <person name="Li G."/>
            <person name="Jiang Y."/>
        </authorList>
    </citation>
    <scope>NUCLEOTIDE SEQUENCE [LARGE SCALE GENOMIC DNA]</scope>
    <source>
        <strain evidence="1 2">YIM 102701-2</strain>
    </source>
</reference>
<evidence type="ECO:0000313" key="2">
    <source>
        <dbReference type="Proteomes" id="UP000275719"/>
    </source>
</evidence>
<dbReference type="OrthoDB" id="9914258at2"/>
<comment type="caution">
    <text evidence="1">The sequence shown here is derived from an EMBL/GenBank/DDBJ whole genome shotgun (WGS) entry which is preliminary data.</text>
</comment>
<dbReference type="AlphaFoldDB" id="A0A3P3WE24"/>
<dbReference type="Proteomes" id="UP000275719">
    <property type="component" value="Unassembled WGS sequence"/>
</dbReference>
<evidence type="ECO:0000313" key="1">
    <source>
        <dbReference type="EMBL" id="RRJ91879.1"/>
    </source>
</evidence>
<dbReference type="RefSeq" id="WP_125017988.1">
    <property type="nucleotide sequence ID" value="NZ_RQVQ01000008.1"/>
</dbReference>
<dbReference type="PROSITE" id="PS51257">
    <property type="entry name" value="PROKAR_LIPOPROTEIN"/>
    <property type="match status" value="1"/>
</dbReference>